<dbReference type="EMBL" id="LBSX01000008">
    <property type="protein sequence ID" value="KKQ27512.1"/>
    <property type="molecule type" value="Genomic_DNA"/>
</dbReference>
<comment type="caution">
    <text evidence="1">The sequence shown here is derived from an EMBL/GenBank/DDBJ whole genome shotgun (WGS) entry which is preliminary data.</text>
</comment>
<proteinExistence type="predicted"/>
<dbReference type="Proteomes" id="UP000034849">
    <property type="component" value="Unassembled WGS sequence"/>
</dbReference>
<evidence type="ECO:0000313" key="1">
    <source>
        <dbReference type="EMBL" id="KKQ27512.1"/>
    </source>
</evidence>
<name>A0A0G0GC06_9BACT</name>
<evidence type="ECO:0000313" key="2">
    <source>
        <dbReference type="Proteomes" id="UP000034849"/>
    </source>
</evidence>
<protein>
    <submittedName>
        <fullName evidence="1">Uncharacterized protein</fullName>
    </submittedName>
</protein>
<organism evidence="1 2">
    <name type="scientific">Candidatus Magasanikbacteria bacterium GW2011_GWC2_37_14</name>
    <dbReference type="NCBI Taxonomy" id="1619046"/>
    <lineage>
        <taxon>Bacteria</taxon>
        <taxon>Candidatus Magasanikiibacteriota</taxon>
    </lineage>
</organism>
<dbReference type="AlphaFoldDB" id="A0A0G0GC06"/>
<accession>A0A0G0GC06</accession>
<gene>
    <name evidence="1" type="ORF">US42_C0008G0023</name>
</gene>
<sequence>MEFAGVKKSLGNSPYPLLVRGGLRRYMKIHCIAPPVGGLRFAPHLKLVCYVEVDGVTVFYNIIFSF</sequence>
<reference evidence="1 2" key="1">
    <citation type="journal article" date="2015" name="Nature">
        <title>rRNA introns, odd ribosomes, and small enigmatic genomes across a large radiation of phyla.</title>
        <authorList>
            <person name="Brown C.T."/>
            <person name="Hug L.A."/>
            <person name="Thomas B.C."/>
            <person name="Sharon I."/>
            <person name="Castelle C.J."/>
            <person name="Singh A."/>
            <person name="Wilkins M.J."/>
            <person name="Williams K.H."/>
            <person name="Banfield J.F."/>
        </authorList>
    </citation>
    <scope>NUCLEOTIDE SEQUENCE [LARGE SCALE GENOMIC DNA]</scope>
</reference>